<evidence type="ECO:0000313" key="2">
    <source>
        <dbReference type="Proteomes" id="UP000218542"/>
    </source>
</evidence>
<dbReference type="EMBL" id="BAOS01000013">
    <property type="protein sequence ID" value="GAX60657.1"/>
    <property type="molecule type" value="Genomic_DNA"/>
</dbReference>
<dbReference type="Proteomes" id="UP000218542">
    <property type="component" value="Unassembled WGS sequence"/>
</dbReference>
<dbReference type="OrthoDB" id="5432749at2"/>
<proteinExistence type="predicted"/>
<keyword evidence="1" id="KW-0808">Transferase</keyword>
<keyword evidence="1" id="KW-0418">Kinase</keyword>
<name>A0A286TXQ6_9BACT</name>
<accession>A0A286TXQ6</accession>
<organism evidence="1 2">
    <name type="scientific">Candidatus Scalindua japonica</name>
    <dbReference type="NCBI Taxonomy" id="1284222"/>
    <lineage>
        <taxon>Bacteria</taxon>
        <taxon>Pseudomonadati</taxon>
        <taxon>Planctomycetota</taxon>
        <taxon>Candidatus Brocadiia</taxon>
        <taxon>Candidatus Brocadiales</taxon>
        <taxon>Candidatus Scalinduaceae</taxon>
        <taxon>Candidatus Scalindua</taxon>
    </lineage>
</organism>
<evidence type="ECO:0000313" key="1">
    <source>
        <dbReference type="EMBL" id="GAX60657.1"/>
    </source>
</evidence>
<protein>
    <submittedName>
        <fullName evidence="1">Carbamate kinase</fullName>
    </submittedName>
</protein>
<dbReference type="AlphaFoldDB" id="A0A286TXQ6"/>
<keyword evidence="2" id="KW-1185">Reference proteome</keyword>
<sequence>MKKHLLVIGFALFLSLVFVLPSKNVSADIVDDTGAGAYWGGNPPGTMEKDVIGSFDFQIENAEVTFVKGTSLSIKINTGFITSGIGTYGAGDTYNLTDQTKNASIPDDADGKGMGIGDLFLAEVWNPAGNDPHHILDSHSTGTEWEKAIKFDTFSDHWNADLSGGGHRDASLVDLSKGFKDNNNNAYISSELLSGGIYRHDQEVMVTQDTNEWEVVKSAGVDINLTNATKPDFGMIEFTIDDLAGTGMETWNTLAFHFTMSCANDVIEGSVPEPSLELLFGISLVGLVGVGAVRRIKQKTVVNS</sequence>
<comment type="caution">
    <text evidence="1">The sequence shown here is derived from an EMBL/GenBank/DDBJ whole genome shotgun (WGS) entry which is preliminary data.</text>
</comment>
<dbReference type="GO" id="GO:0016301">
    <property type="term" value="F:kinase activity"/>
    <property type="evidence" value="ECO:0007669"/>
    <property type="project" value="UniProtKB-KW"/>
</dbReference>
<dbReference type="RefSeq" id="WP_096894050.1">
    <property type="nucleotide sequence ID" value="NZ_BAOS01000013.1"/>
</dbReference>
<gene>
    <name evidence="1" type="ORF">SCALIN_C13_0172</name>
</gene>
<reference evidence="2" key="1">
    <citation type="journal article" date="2017" name="Environ. Microbiol. Rep.">
        <title>Genetic Diversity of Marine Anaerobic Ammonium-Oxidizing Bacteria as Revealed by Genomic and Proteomic Analyses of 'Candidatus Scalindua japonica'.</title>
        <authorList>
            <person name="Oshiki M."/>
            <person name="Mizuto K."/>
            <person name="Kimura Z."/>
            <person name="Kindaichi T."/>
            <person name="Satoh H."/>
            <person name="Okabe S."/>
        </authorList>
    </citation>
    <scope>NUCLEOTIDE SEQUENCE [LARGE SCALE GENOMIC DNA]</scope>
    <source>
        <strain evidence="2">husup-a2</strain>
    </source>
</reference>